<dbReference type="PANTHER" id="PTHR30011">
    <property type="entry name" value="ALKANESULFONATE MONOOXYGENASE-RELATED"/>
    <property type="match status" value="1"/>
</dbReference>
<evidence type="ECO:0000259" key="5">
    <source>
        <dbReference type="Pfam" id="PF00296"/>
    </source>
</evidence>
<dbReference type="RefSeq" id="WP_044310489.1">
    <property type="nucleotide sequence ID" value="NZ_JAFFRY010000050.1"/>
</dbReference>
<reference evidence="6" key="1">
    <citation type="submission" date="2021-02" db="EMBL/GenBank/DDBJ databases">
        <title>Genome analysis of blister spot of apple pathogen from New York area.</title>
        <authorList>
            <person name="Kandel P."/>
            <person name="Hockett K.L."/>
            <person name="Santander R."/>
            <person name="Acimovic S."/>
        </authorList>
    </citation>
    <scope>NUCLEOTIDE SEQUENCE</scope>
    <source>
        <strain evidence="6">PSP1</strain>
    </source>
</reference>
<dbReference type="GO" id="GO:0004497">
    <property type="term" value="F:monooxygenase activity"/>
    <property type="evidence" value="ECO:0007669"/>
    <property type="project" value="UniProtKB-KW"/>
</dbReference>
<dbReference type="Pfam" id="PF00296">
    <property type="entry name" value="Bac_luciferase"/>
    <property type="match status" value="1"/>
</dbReference>
<proteinExistence type="predicted"/>
<evidence type="ECO:0000313" key="6">
    <source>
        <dbReference type="EMBL" id="MDH4624139.1"/>
    </source>
</evidence>
<comment type="caution">
    <text evidence="6">The sequence shown here is derived from an EMBL/GenBank/DDBJ whole genome shotgun (WGS) entry which is preliminary data.</text>
</comment>
<evidence type="ECO:0000313" key="7">
    <source>
        <dbReference type="Proteomes" id="UP001162155"/>
    </source>
</evidence>
<dbReference type="Proteomes" id="UP001162155">
    <property type="component" value="Unassembled WGS sequence"/>
</dbReference>
<dbReference type="Gene3D" id="3.20.20.30">
    <property type="entry name" value="Luciferase-like domain"/>
    <property type="match status" value="1"/>
</dbReference>
<dbReference type="PANTHER" id="PTHR30011:SF16">
    <property type="entry name" value="C2H2 FINGER DOMAIN TRANSCRIPTION FACTOR (EUROFUNG)-RELATED"/>
    <property type="match status" value="1"/>
</dbReference>
<dbReference type="InterPro" id="IPR011251">
    <property type="entry name" value="Luciferase-like_dom"/>
</dbReference>
<keyword evidence="3" id="KW-0560">Oxidoreductase</keyword>
<gene>
    <name evidence="6" type="ORF">JW322_20810</name>
</gene>
<dbReference type="GO" id="GO:0016705">
    <property type="term" value="F:oxidoreductase activity, acting on paired donors, with incorporation or reduction of molecular oxygen"/>
    <property type="evidence" value="ECO:0007669"/>
    <property type="project" value="InterPro"/>
</dbReference>
<evidence type="ECO:0000256" key="1">
    <source>
        <dbReference type="ARBA" id="ARBA00022630"/>
    </source>
</evidence>
<evidence type="ECO:0000256" key="2">
    <source>
        <dbReference type="ARBA" id="ARBA00022643"/>
    </source>
</evidence>
<dbReference type="SUPFAM" id="SSF51679">
    <property type="entry name" value="Bacterial luciferase-like"/>
    <property type="match status" value="1"/>
</dbReference>
<dbReference type="NCBIfam" id="TIGR03571">
    <property type="entry name" value="lucif_BA3436"/>
    <property type="match status" value="1"/>
</dbReference>
<name>A0A0P9Y3Q0_PSESX</name>
<dbReference type="EMBL" id="JAFFRZ010000001">
    <property type="protein sequence ID" value="MDH4624139.1"/>
    <property type="molecule type" value="Genomic_DNA"/>
</dbReference>
<organism evidence="6 7">
    <name type="scientific">Pseudomonas syringae pv. papulans</name>
    <dbReference type="NCBI Taxonomy" id="83963"/>
    <lineage>
        <taxon>Bacteria</taxon>
        <taxon>Pseudomonadati</taxon>
        <taxon>Pseudomonadota</taxon>
        <taxon>Gammaproteobacteria</taxon>
        <taxon>Pseudomonadales</taxon>
        <taxon>Pseudomonadaceae</taxon>
        <taxon>Pseudomonas</taxon>
        <taxon>Pseudomonas syringae</taxon>
    </lineage>
</organism>
<dbReference type="InterPro" id="IPR020020">
    <property type="entry name" value="Luciferase-type_oxidoreductase"/>
</dbReference>
<dbReference type="InterPro" id="IPR051260">
    <property type="entry name" value="Diverse_substr_monoxygenases"/>
</dbReference>
<evidence type="ECO:0000256" key="4">
    <source>
        <dbReference type="ARBA" id="ARBA00023033"/>
    </source>
</evidence>
<dbReference type="InterPro" id="IPR036661">
    <property type="entry name" value="Luciferase-like_sf"/>
</dbReference>
<keyword evidence="4" id="KW-0503">Monooxygenase</keyword>
<protein>
    <submittedName>
        <fullName evidence="6">LLM class oxidoreductase</fullName>
    </submittedName>
</protein>
<sequence length="327" mass="35956">MTQNNQSLGLENHTAFSGTFQRDQLTIGFISPARGYPDGPFPSLEDQAEIVQRLDQSDAAALWLRDVPFYDPSFGDTGQVLDPMVYAGWLAALTTRIAIGTAGIVSPLREPVITAKQIATADQLLGGRFLAGMASGDRATEYPAFGVDFASRAERYREAVTLIKTLLSESFPRLKTQHFGQLRGDIDLVPKPVAQPVPVIAIGRAGQSPEWLAANVDAWIWHGDALRMPEAVPHWREATASRGFIPFGYGAMFDLDANPDAPLQTGRMLRGGRKALKDFFSRQREAGINHVALNLKPTRRPSLEVIDELQEHILPEFSITSQHARQA</sequence>
<accession>A0A0P9Y3Q0</accession>
<feature type="domain" description="Luciferase-like" evidence="5">
    <location>
        <begin position="38"/>
        <end position="243"/>
    </location>
</feature>
<evidence type="ECO:0000256" key="3">
    <source>
        <dbReference type="ARBA" id="ARBA00023002"/>
    </source>
</evidence>
<keyword evidence="2" id="KW-0288">FMN</keyword>
<dbReference type="AlphaFoldDB" id="A0A0P9Y3Q0"/>
<keyword evidence="1" id="KW-0285">Flavoprotein</keyword>